<evidence type="ECO:0000256" key="1">
    <source>
        <dbReference type="SAM" id="MobiDB-lite"/>
    </source>
</evidence>
<sequence length="203" mass="22616">MWGYNPSKRLAKAVFSLEMVRDAAVESCGRIGHKLGRPHNAQVGGLIWDAATERGQFMCHDLSPRMLNLRSDIAIKVDPQFFFIEQGRPVIFYLQPRRGHVPGVDGLRVIATAIHSLFAIDELSAADLLLLDLSMPTGCNERAVVSYSFSDLPPLPTIDIERLFQRFVDAYDLVSAEGVERKPRRSRPAAERGDDLFGNPPAE</sequence>
<dbReference type="EMBL" id="BMDU01000001">
    <property type="protein sequence ID" value="GFZ79633.1"/>
    <property type="molecule type" value="Genomic_DNA"/>
</dbReference>
<comment type="caution">
    <text evidence="2">The sequence shown here is derived from an EMBL/GenBank/DDBJ whole genome shotgun (WGS) entry which is preliminary data.</text>
</comment>
<keyword evidence="3" id="KW-1185">Reference proteome</keyword>
<gene>
    <name evidence="2" type="ORF">GCM10019071_05520</name>
</gene>
<reference evidence="3" key="1">
    <citation type="journal article" date="2019" name="Int. J. Syst. Evol. Microbiol.">
        <title>The Global Catalogue of Microorganisms (GCM) 10K type strain sequencing project: providing services to taxonomists for standard genome sequencing and annotation.</title>
        <authorList>
            <consortium name="The Broad Institute Genomics Platform"/>
            <consortium name="The Broad Institute Genome Sequencing Center for Infectious Disease"/>
            <person name="Wu L."/>
            <person name="Ma J."/>
        </authorList>
    </citation>
    <scope>NUCLEOTIDE SEQUENCE [LARGE SCALE GENOMIC DNA]</scope>
    <source>
        <strain evidence="3">CCM 7327</strain>
    </source>
</reference>
<organism evidence="2 3">
    <name type="scientific">Sphingobium fuliginis (strain ATCC 27551)</name>
    <dbReference type="NCBI Taxonomy" id="336203"/>
    <lineage>
        <taxon>Bacteria</taxon>
        <taxon>Pseudomonadati</taxon>
        <taxon>Pseudomonadota</taxon>
        <taxon>Alphaproteobacteria</taxon>
        <taxon>Sphingomonadales</taxon>
        <taxon>Sphingomonadaceae</taxon>
        <taxon>Sphingobium</taxon>
    </lineage>
</organism>
<accession>A0ABQ1ENT4</accession>
<name>A0ABQ1ENT4_SPHSA</name>
<protein>
    <submittedName>
        <fullName evidence="2">Uncharacterized protein</fullName>
    </submittedName>
</protein>
<proteinExistence type="predicted"/>
<feature type="region of interest" description="Disordered" evidence="1">
    <location>
        <begin position="179"/>
        <end position="203"/>
    </location>
</feature>
<dbReference type="Proteomes" id="UP000628109">
    <property type="component" value="Unassembled WGS sequence"/>
</dbReference>
<evidence type="ECO:0000313" key="3">
    <source>
        <dbReference type="Proteomes" id="UP000628109"/>
    </source>
</evidence>
<evidence type="ECO:0000313" key="2">
    <source>
        <dbReference type="EMBL" id="GFZ79633.1"/>
    </source>
</evidence>